<dbReference type="PROSITE" id="PS50084">
    <property type="entry name" value="KH_TYPE_1"/>
    <property type="match status" value="1"/>
</dbReference>
<evidence type="ECO:0000313" key="8">
    <source>
        <dbReference type="EMBL" id="ODM95490.1"/>
    </source>
</evidence>
<feature type="compositionally biased region" description="Basic and acidic residues" evidence="6">
    <location>
        <begin position="522"/>
        <end position="531"/>
    </location>
</feature>
<feature type="compositionally biased region" description="Low complexity" evidence="6">
    <location>
        <begin position="633"/>
        <end position="646"/>
    </location>
</feature>
<feature type="repeat" description="ANK" evidence="4">
    <location>
        <begin position="408"/>
        <end position="440"/>
    </location>
</feature>
<dbReference type="OrthoDB" id="10071877at2759"/>
<feature type="compositionally biased region" description="Low complexity" evidence="6">
    <location>
        <begin position="883"/>
        <end position="906"/>
    </location>
</feature>
<feature type="compositionally biased region" description="Basic residues" evidence="6">
    <location>
        <begin position="533"/>
        <end position="548"/>
    </location>
</feature>
<evidence type="ECO:0000256" key="6">
    <source>
        <dbReference type="SAM" id="MobiDB-lite"/>
    </source>
</evidence>
<dbReference type="SUPFAM" id="SSF54791">
    <property type="entry name" value="Eukaryotic type KH-domain (KH-domain type I)"/>
    <property type="match status" value="1"/>
</dbReference>
<feature type="compositionally biased region" description="Low complexity" evidence="6">
    <location>
        <begin position="1906"/>
        <end position="1917"/>
    </location>
</feature>
<feature type="region of interest" description="Disordered" evidence="6">
    <location>
        <begin position="1679"/>
        <end position="1780"/>
    </location>
</feature>
<dbReference type="SMART" id="SM00322">
    <property type="entry name" value="KH"/>
    <property type="match status" value="1"/>
</dbReference>
<evidence type="ECO:0000256" key="2">
    <source>
        <dbReference type="ARBA" id="ARBA00023043"/>
    </source>
</evidence>
<dbReference type="CDD" id="cd22404">
    <property type="entry name" value="KH-I_MASK"/>
    <property type="match status" value="1"/>
</dbReference>
<feature type="compositionally biased region" description="Gly residues" evidence="6">
    <location>
        <begin position="1586"/>
        <end position="1595"/>
    </location>
</feature>
<organism evidence="8 9">
    <name type="scientific">Orchesella cincta</name>
    <name type="common">Springtail</name>
    <name type="synonym">Podura cincta</name>
    <dbReference type="NCBI Taxonomy" id="48709"/>
    <lineage>
        <taxon>Eukaryota</taxon>
        <taxon>Metazoa</taxon>
        <taxon>Ecdysozoa</taxon>
        <taxon>Arthropoda</taxon>
        <taxon>Hexapoda</taxon>
        <taxon>Collembola</taxon>
        <taxon>Entomobryomorpha</taxon>
        <taxon>Entomobryoidea</taxon>
        <taxon>Orchesellidae</taxon>
        <taxon>Orchesellinae</taxon>
        <taxon>Orchesella</taxon>
    </lineage>
</organism>
<keyword evidence="9" id="KW-1185">Reference proteome</keyword>
<reference evidence="8 9" key="1">
    <citation type="journal article" date="2016" name="Genome Biol. Evol.">
        <title>Gene Family Evolution Reflects Adaptation to Soil Environmental Stressors in the Genome of the Collembolan Orchesella cincta.</title>
        <authorList>
            <person name="Faddeeva-Vakhrusheva A."/>
            <person name="Derks M.F."/>
            <person name="Anvar S.Y."/>
            <person name="Agamennone V."/>
            <person name="Suring W."/>
            <person name="Smit S."/>
            <person name="van Straalen N.M."/>
            <person name="Roelofs D."/>
        </authorList>
    </citation>
    <scope>NUCLEOTIDE SEQUENCE [LARGE SCALE GENOMIC DNA]</scope>
    <source>
        <tissue evidence="8">Mixed pool</tissue>
    </source>
</reference>
<feature type="compositionally biased region" description="Acidic residues" evidence="6">
    <location>
        <begin position="555"/>
        <end position="580"/>
    </location>
</feature>
<dbReference type="GO" id="GO:0005737">
    <property type="term" value="C:cytoplasm"/>
    <property type="evidence" value="ECO:0007669"/>
    <property type="project" value="TreeGrafter"/>
</dbReference>
<feature type="compositionally biased region" description="Polar residues" evidence="6">
    <location>
        <begin position="1"/>
        <end position="12"/>
    </location>
</feature>
<dbReference type="GO" id="GO:0003723">
    <property type="term" value="F:RNA binding"/>
    <property type="evidence" value="ECO:0007669"/>
    <property type="project" value="UniProtKB-UniRule"/>
</dbReference>
<evidence type="ECO:0000313" key="9">
    <source>
        <dbReference type="Proteomes" id="UP000094527"/>
    </source>
</evidence>
<dbReference type="Gene3D" id="3.30.1370.10">
    <property type="entry name" value="K Homology domain, type 1"/>
    <property type="match status" value="1"/>
</dbReference>
<feature type="compositionally biased region" description="Low complexity" evidence="6">
    <location>
        <begin position="1687"/>
        <end position="1703"/>
    </location>
</feature>
<feature type="domain" description="K Homology" evidence="7">
    <location>
        <begin position="962"/>
        <end position="1034"/>
    </location>
</feature>
<dbReference type="GO" id="GO:0010468">
    <property type="term" value="P:regulation of gene expression"/>
    <property type="evidence" value="ECO:0007669"/>
    <property type="project" value="UniProtKB-ARBA"/>
</dbReference>
<dbReference type="InterPro" id="IPR036770">
    <property type="entry name" value="Ankyrin_rpt-contain_sf"/>
</dbReference>
<feature type="region of interest" description="Disordered" evidence="6">
    <location>
        <begin position="1889"/>
        <end position="1975"/>
    </location>
</feature>
<keyword evidence="2 4" id="KW-0040">ANK repeat</keyword>
<dbReference type="InterPro" id="IPR051631">
    <property type="entry name" value="Ankyrin-KH/SAM_domain"/>
</dbReference>
<feature type="compositionally biased region" description="Gly residues" evidence="6">
    <location>
        <begin position="1860"/>
        <end position="1870"/>
    </location>
</feature>
<dbReference type="SUPFAM" id="SSF48403">
    <property type="entry name" value="Ankyrin repeat"/>
    <property type="match status" value="1"/>
</dbReference>
<keyword evidence="1" id="KW-0677">Repeat</keyword>
<feature type="repeat" description="ANK" evidence="4">
    <location>
        <begin position="273"/>
        <end position="305"/>
    </location>
</feature>
<feature type="compositionally biased region" description="Basic and acidic residues" evidence="6">
    <location>
        <begin position="753"/>
        <end position="769"/>
    </location>
</feature>
<feature type="compositionally biased region" description="Polar residues" evidence="6">
    <location>
        <begin position="689"/>
        <end position="752"/>
    </location>
</feature>
<dbReference type="InterPro" id="IPR004088">
    <property type="entry name" value="KH_dom_type_1"/>
</dbReference>
<dbReference type="Proteomes" id="UP000094527">
    <property type="component" value="Unassembled WGS sequence"/>
</dbReference>
<dbReference type="Pfam" id="PF00013">
    <property type="entry name" value="KH_1"/>
    <property type="match status" value="1"/>
</dbReference>
<feature type="compositionally biased region" description="Polar residues" evidence="6">
    <location>
        <begin position="1927"/>
        <end position="1936"/>
    </location>
</feature>
<feature type="repeat" description="ANK" evidence="4">
    <location>
        <begin position="340"/>
        <end position="372"/>
    </location>
</feature>
<feature type="repeat" description="ANK" evidence="4">
    <location>
        <begin position="307"/>
        <end position="339"/>
    </location>
</feature>
<feature type="compositionally biased region" description="Low complexity" evidence="6">
    <location>
        <begin position="1572"/>
        <end position="1585"/>
    </location>
</feature>
<dbReference type="PROSITE" id="PS50297">
    <property type="entry name" value="ANK_REP_REGION"/>
    <property type="match status" value="9"/>
</dbReference>
<feature type="compositionally biased region" description="Low complexity" evidence="6">
    <location>
        <begin position="1285"/>
        <end position="1297"/>
    </location>
</feature>
<feature type="compositionally biased region" description="Polar residues" evidence="6">
    <location>
        <begin position="1221"/>
        <end position="1268"/>
    </location>
</feature>
<feature type="compositionally biased region" description="Basic and acidic residues" evidence="6">
    <location>
        <begin position="947"/>
        <end position="957"/>
    </location>
</feature>
<feature type="repeat" description="ANK" evidence="4">
    <location>
        <begin position="171"/>
        <end position="203"/>
    </location>
</feature>
<evidence type="ECO:0000259" key="7">
    <source>
        <dbReference type="SMART" id="SM00322"/>
    </source>
</evidence>
<dbReference type="InterPro" id="IPR002110">
    <property type="entry name" value="Ankyrin_rpt"/>
</dbReference>
<feature type="compositionally biased region" description="Low complexity" evidence="6">
    <location>
        <begin position="586"/>
        <end position="601"/>
    </location>
</feature>
<feature type="region of interest" description="Disordered" evidence="6">
    <location>
        <begin position="1843"/>
        <end position="1875"/>
    </location>
</feature>
<dbReference type="Pfam" id="PF12796">
    <property type="entry name" value="Ank_2"/>
    <property type="match status" value="4"/>
</dbReference>
<keyword evidence="3" id="KW-0175">Coiled coil</keyword>
<feature type="compositionally biased region" description="Low complexity" evidence="6">
    <location>
        <begin position="921"/>
        <end position="942"/>
    </location>
</feature>
<comment type="caution">
    <text evidence="8">The sequence shown here is derived from an EMBL/GenBank/DDBJ whole genome shotgun (WGS) entry which is preliminary data.</text>
</comment>
<dbReference type="Gene3D" id="1.25.40.20">
    <property type="entry name" value="Ankyrin repeat-containing domain"/>
    <property type="match status" value="3"/>
</dbReference>
<feature type="region of interest" description="Disordered" evidence="6">
    <location>
        <begin position="921"/>
        <end position="960"/>
    </location>
</feature>
<gene>
    <name evidence="8" type="ORF">Ocin01_11185</name>
</gene>
<dbReference type="STRING" id="48709.A0A1D2MQV1"/>
<evidence type="ECO:0000256" key="1">
    <source>
        <dbReference type="ARBA" id="ARBA00022737"/>
    </source>
</evidence>
<protein>
    <submittedName>
        <fullName evidence="8">Ankyrin repeat and KH domain-containing protein mask</fullName>
    </submittedName>
</protein>
<name>A0A1D2MQV1_ORCCI</name>
<dbReference type="OMA" id="YSACPHA"/>
<sequence>MRQLHQSPQQPQAVKGTVTPGPKGVVTKDKCVQQQQHHQQTSSKPSSQATQQVSSSSSSSSVGQPQAQHGQQPVPKKQVAKRTRPFCQQQQQQQVQGAAAKGKGKCAGHSHSVASTQTPPTDKSNARALDVDSATESNGETSLSIAAASGHYEVVEFLIARKAHIEHRDKKGYTPLILAADGGHEKVVELLLNNGADIEAQSERTKDTALSLACTKGRYEVVELLLKRAANKEHRNVSDYTPLSLAASGGYVNIIKLLLQHGAEINSRTGSKLGISPLMLAAMNGNTAAVKLLLDMGSDINAQIETNKNTALTLACFQGRHEVVQLLLERKANLEHRAKTGLTPLMEAANGGYVEVGKILIEKGAEVNAAPVPATRDTALTIAADKGHYRFVELLLNKGAIVDARNKKGCTPLWLACHGGHLDVAQILFRNRADLDSQDNRKISCLMAAFRKGHVKVIRWIVKNVQQFPSDQEMSRYILGLQNEPDLLKRCQQCAEYIKQAKDKQALEANKNATILLEELDMEKSREESKRLAAQRRREKKKKKKKEKKQQLFGQDDDDDDDDDNQRKDDDDDDDDDEIAVEIIDSGIDANSQGSSSSATQDSKRQRGDSQPPLSNKGKGGNKENQKQIPPQKSASNKSVSSNASAPTPPLPDLMLSSAAPEESQQTSSSKSARKKKNRSNKASNVNSTTITSPQSSSNHGHHMMSTNATMLQVDSENNNEHVIQSKNLSNSSSRGTKENQNQKTVVTNKGSSKFDKDNVLKEKVREVEVESGVGVGKNKKDKKNRDLSSSVADSKTKEKDLASVVSESHISYKSSSVSATSHGMSGASVNKKVKGGLETNPVPEPLMGISLSPSQLKKAGTGGVNTGVTSVYSDHEAHSVFTSPSASSTTSSSSSGATGQANKSLNVANNNNINSVVSASNQTTSSTVSASATPGAPATNNKAGSGRKDDGWKEVTRNCPSSRSKKVIVPSSVISRVIGRGGCNINAIREATGAHIEVEKQQKGQVQPERTIQIKGSAEATKQAHNLITALMNEPDLDVKKLLPIRTSSSGTSVTPTPPGPGAFPVISSVTSLLQQQQQQQPQAANTLNNTTTPTVPGQQQQANAGATTTGTTGTSSSNLSTPVDIIIPQTMKTAPFGTTSSGKGGAKGSPTQRTIIGSGSPPLTAIKSGSPPIKKPVVVSSQQNQRNISKRSIGMHSSSSNTSQSTTTGTFVAKLLQQQPTQAHNQRGQDSQWDNRQMSQRNSNSTPTPVGSKRITPTSGMMSSIQTSGTPVTLSPTPPPPATSSSPSQTSGTTSQNSHNNRSAFGVPPQQQQQQQQQRGGHQDSSSVTHSGMSNGPLGILANGMEKTGPNSGDDSQLRSSEQQEQQQQFQVQPPRNLAPGSNPNSTSQSSSRSTGGLIGDMASGEPAPQQQRTPLEYSPFNYTFSKTAGWFPGDLATRENTNSGGVGGMIGHSGGGLGGPNNLMSGSTTSLNSSVARAMNFASVAASGISTTLSTSQAQMSQAGSGGPMQNGGNMGVQHSHGGLQGLQRDGQVGKDDNVDMNVPKADVSKAPGYRGLTSMGSPILRMQQQQQQAVQSSAGPQAPGGGFGGIEGPLSSHFAAAAGITTNPGLMNYNTGRQQSQPPQQQGFGGGGQHYGQDVMSQQMLFSGNSGEVPVAPPVPTNVVLSSRLNPRAPSFNLPMNKVQASQQQQIPNQSSQGIQSGGSGGVPGSQAQNVNQQNVAFQQQSAMAQQNQFNSAMHQHQLGQQQSFKGMGGGGGTQYPGVRPGGNSVNRAVGGNAPNHGMGGWNAYGGAGNVTDDAIMNFPAFAALAAQATNIVDAIGSVSGMDPITETQTKMDDRRLPRPIGGERAWKQSSGSGGGPQGVNAGGLATSMGGLPPFSMSPLDCIESGALPQSMGVPSSGGNPIGPQQQGPAGPPWMNLNPYMNASPSAGTSGGFPSVSQGQQPPPPPGHMNQGSHGPPGSRAGGSSNAEMRNILGSRFLNELDVNRMTELQKQVFEGQYGFLNGANLHPLLMQNAPHPQQPMYSPYGLEHLEQPQHNLPKVDQHSTWDTQALMMEDKILQGGWGASQLKNNWNN</sequence>
<dbReference type="SMART" id="SM00248">
    <property type="entry name" value="ANK"/>
    <property type="match status" value="10"/>
</dbReference>
<feature type="compositionally biased region" description="Low complexity" evidence="6">
    <location>
        <begin position="1199"/>
        <end position="1209"/>
    </location>
</feature>
<feature type="compositionally biased region" description="Low complexity" evidence="6">
    <location>
        <begin position="1072"/>
        <end position="1123"/>
    </location>
</feature>
<feature type="compositionally biased region" description="Low complexity" evidence="6">
    <location>
        <begin position="33"/>
        <end position="68"/>
    </location>
</feature>
<feature type="compositionally biased region" description="Polar residues" evidence="6">
    <location>
        <begin position="1351"/>
        <end position="1363"/>
    </location>
</feature>
<feature type="compositionally biased region" description="Polar residues" evidence="6">
    <location>
        <begin position="1321"/>
        <end position="1336"/>
    </location>
</feature>
<feature type="compositionally biased region" description="Low complexity" evidence="6">
    <location>
        <begin position="1365"/>
        <end position="1375"/>
    </location>
</feature>
<dbReference type="PANTHER" id="PTHR23206:SF8">
    <property type="entry name" value="ANKYRIN REPEAT AND KH DOMAIN-CONTAINING 1"/>
    <property type="match status" value="1"/>
</dbReference>
<feature type="repeat" description="ANK" evidence="4">
    <location>
        <begin position="375"/>
        <end position="407"/>
    </location>
</feature>
<feature type="repeat" description="ANK" evidence="4">
    <location>
        <begin position="138"/>
        <end position="170"/>
    </location>
</feature>
<evidence type="ECO:0000256" key="5">
    <source>
        <dbReference type="PROSITE-ProRule" id="PRU00117"/>
    </source>
</evidence>
<feature type="repeat" description="ANK" evidence="4">
    <location>
        <begin position="238"/>
        <end position="270"/>
    </location>
</feature>
<dbReference type="GO" id="GO:0045087">
    <property type="term" value="P:innate immune response"/>
    <property type="evidence" value="ECO:0007669"/>
    <property type="project" value="TreeGrafter"/>
</dbReference>
<dbReference type="EMBL" id="LJIJ01000664">
    <property type="protein sequence ID" value="ODM95490.1"/>
    <property type="molecule type" value="Genomic_DNA"/>
</dbReference>
<feature type="region of interest" description="Disordered" evidence="6">
    <location>
        <begin position="1221"/>
        <end position="1416"/>
    </location>
</feature>
<dbReference type="PROSITE" id="PS50088">
    <property type="entry name" value="ANK_REPEAT"/>
    <property type="match status" value="9"/>
</dbReference>
<feature type="compositionally biased region" description="Low complexity" evidence="6">
    <location>
        <begin position="88"/>
        <end position="101"/>
    </location>
</feature>
<keyword evidence="5" id="KW-0694">RNA-binding</keyword>
<accession>A0A1D2MQV1</accession>
<feature type="compositionally biased region" description="Polar residues" evidence="6">
    <location>
        <begin position="806"/>
        <end position="824"/>
    </location>
</feature>
<feature type="region of interest" description="Disordered" evidence="6">
    <location>
        <begin position="1615"/>
        <end position="1640"/>
    </location>
</feature>
<dbReference type="InterPro" id="IPR036612">
    <property type="entry name" value="KH_dom_type_1_sf"/>
</dbReference>
<feature type="compositionally biased region" description="Low complexity" evidence="6">
    <location>
        <begin position="1713"/>
        <end position="1754"/>
    </location>
</feature>
<dbReference type="InterPro" id="IPR047373">
    <property type="entry name" value="KH-I_MASK"/>
</dbReference>
<feature type="compositionally biased region" description="Low complexity" evidence="6">
    <location>
        <begin position="1382"/>
        <end position="1398"/>
    </location>
</feature>
<feature type="compositionally biased region" description="Low complexity" evidence="6">
    <location>
        <begin position="1620"/>
        <end position="1630"/>
    </location>
</feature>
<feature type="region of interest" description="Disordered" evidence="6">
    <location>
        <begin position="1572"/>
        <end position="1595"/>
    </location>
</feature>
<feature type="region of interest" description="Disordered" evidence="6">
    <location>
        <begin position="882"/>
        <end position="906"/>
    </location>
</feature>
<feature type="region of interest" description="Disordered" evidence="6">
    <location>
        <begin position="1072"/>
        <end position="1209"/>
    </location>
</feature>
<feature type="region of interest" description="Disordered" evidence="6">
    <location>
        <begin position="1"/>
        <end position="138"/>
    </location>
</feature>
<feature type="compositionally biased region" description="Polar residues" evidence="6">
    <location>
        <begin position="112"/>
        <end position="123"/>
    </location>
</feature>
<feature type="region of interest" description="Disordered" evidence="6">
    <location>
        <begin position="522"/>
        <end position="842"/>
    </location>
</feature>
<dbReference type="FunFam" id="1.25.40.20:FF:000012">
    <property type="entry name" value="ankyrin repeat domain-containing protein 17 isoform X1"/>
    <property type="match status" value="1"/>
</dbReference>
<evidence type="ECO:0000256" key="4">
    <source>
        <dbReference type="PROSITE-ProRule" id="PRU00023"/>
    </source>
</evidence>
<dbReference type="PANTHER" id="PTHR23206">
    <property type="entry name" value="MASK PROTEIN"/>
    <property type="match status" value="1"/>
</dbReference>
<evidence type="ECO:0000256" key="3">
    <source>
        <dbReference type="ARBA" id="ARBA00023054"/>
    </source>
</evidence>
<feature type="repeat" description="ANK" evidence="4">
    <location>
        <begin position="205"/>
        <end position="237"/>
    </location>
</feature>
<dbReference type="PRINTS" id="PR01415">
    <property type="entry name" value="ANKYRIN"/>
</dbReference>
<dbReference type="FunFam" id="1.25.40.20:FF:000041">
    <property type="entry name" value="ankyrin repeat and KH domain-containing protein 1 isoform X1"/>
    <property type="match status" value="1"/>
</dbReference>
<proteinExistence type="predicted"/>
<dbReference type="InterPro" id="IPR004087">
    <property type="entry name" value="KH_dom"/>
</dbReference>